<protein>
    <submittedName>
        <fullName evidence="1">DUF1822 family protein</fullName>
    </submittedName>
</protein>
<organism evidence="1 2">
    <name type="scientific">Spirulina subsalsa FACHB-351</name>
    <dbReference type="NCBI Taxonomy" id="234711"/>
    <lineage>
        <taxon>Bacteria</taxon>
        <taxon>Bacillati</taxon>
        <taxon>Cyanobacteriota</taxon>
        <taxon>Cyanophyceae</taxon>
        <taxon>Spirulinales</taxon>
        <taxon>Spirulinaceae</taxon>
        <taxon>Spirulina</taxon>
    </lineage>
</organism>
<sequence length="308" mass="35168">MSHFIQGLKLNFPITLSDKKTAQLFADQQVTLEKKKQVYFNVLAVKTVSNYLQCLGIANSPEGGDSWDMVMQTLADTADLEVDNWGTLECRPVLPHAQVCIVPEEVWDERKGYVAVQFNHELPEKITQGTFIGFLEKVAQVEVPLEQFQPMEILLGKLPTLNQLSHWFKQIFPEGWHSWESLLTLEKKEVAFAFRSPLTQEMPKKDQVKRGKFIEFSPQGERISLLVGIEPIDEQEMDISVEIFPRGHKKILPHKLQMLILDDEGDSVMNAEARSTERLEFKFSGEIGEQFAVQLVLGDSIITEHFVI</sequence>
<dbReference type="RefSeq" id="WP_265265086.1">
    <property type="nucleotide sequence ID" value="NZ_JAIHOM010000062.1"/>
</dbReference>
<dbReference type="Proteomes" id="UP001526426">
    <property type="component" value="Unassembled WGS sequence"/>
</dbReference>
<name>A0ABT3L6V5_9CYAN</name>
<accession>A0ABT3L6V5</accession>
<dbReference type="InterPro" id="IPR014951">
    <property type="entry name" value="DUF1822"/>
</dbReference>
<dbReference type="Pfam" id="PF08852">
    <property type="entry name" value="DUF1822"/>
    <property type="match status" value="1"/>
</dbReference>
<dbReference type="EMBL" id="JAIHOM010000062">
    <property type="protein sequence ID" value="MCW6037243.1"/>
    <property type="molecule type" value="Genomic_DNA"/>
</dbReference>
<keyword evidence="2" id="KW-1185">Reference proteome</keyword>
<proteinExistence type="predicted"/>
<gene>
    <name evidence="1" type="ORF">K4A83_13320</name>
</gene>
<evidence type="ECO:0000313" key="2">
    <source>
        <dbReference type="Proteomes" id="UP001526426"/>
    </source>
</evidence>
<reference evidence="1 2" key="1">
    <citation type="submission" date="2021-08" db="EMBL/GenBank/DDBJ databases">
        <title>Draft genome sequence of Spirulina subsalsa with high tolerance to salinity and hype-accumulation of phycocyanin.</title>
        <authorList>
            <person name="Pei H."/>
            <person name="Jiang L."/>
        </authorList>
    </citation>
    <scope>NUCLEOTIDE SEQUENCE [LARGE SCALE GENOMIC DNA]</scope>
    <source>
        <strain evidence="1 2">FACHB-351</strain>
    </source>
</reference>
<evidence type="ECO:0000313" key="1">
    <source>
        <dbReference type="EMBL" id="MCW6037243.1"/>
    </source>
</evidence>
<comment type="caution">
    <text evidence="1">The sequence shown here is derived from an EMBL/GenBank/DDBJ whole genome shotgun (WGS) entry which is preliminary data.</text>
</comment>